<dbReference type="PROSITE" id="PS51192">
    <property type="entry name" value="HELICASE_ATP_BIND_1"/>
    <property type="match status" value="1"/>
</dbReference>
<proteinExistence type="predicted"/>
<dbReference type="SUPFAM" id="SSF52540">
    <property type="entry name" value="P-loop containing nucleoside triphosphate hydrolases"/>
    <property type="match status" value="2"/>
</dbReference>
<evidence type="ECO:0000256" key="2">
    <source>
        <dbReference type="ARBA" id="ARBA00022840"/>
    </source>
</evidence>
<evidence type="ECO:0000256" key="1">
    <source>
        <dbReference type="ARBA" id="ARBA00022741"/>
    </source>
</evidence>
<dbReference type="CDD" id="cd17923">
    <property type="entry name" value="DEXHc_Hrq1-like"/>
    <property type="match status" value="1"/>
</dbReference>
<feature type="domain" description="Helicase ATP-binding" evidence="3">
    <location>
        <begin position="96"/>
        <end position="288"/>
    </location>
</feature>
<keyword evidence="5" id="KW-0378">Hydrolase</keyword>
<protein>
    <submittedName>
        <fullName evidence="5">DEAD/DEAH box helicase</fullName>
    </submittedName>
</protein>
<dbReference type="OrthoDB" id="9815222at2"/>
<keyword evidence="5" id="KW-0614">Plasmid</keyword>
<keyword evidence="1" id="KW-0547">Nucleotide-binding</keyword>
<evidence type="ECO:0000259" key="4">
    <source>
        <dbReference type="PROSITE" id="PS51194"/>
    </source>
</evidence>
<organism evidence="5 6">
    <name type="scientific">Croceicoccus marinus</name>
    <dbReference type="NCBI Taxonomy" id="450378"/>
    <lineage>
        <taxon>Bacteria</taxon>
        <taxon>Pseudomonadati</taxon>
        <taxon>Pseudomonadota</taxon>
        <taxon>Alphaproteobacteria</taxon>
        <taxon>Sphingomonadales</taxon>
        <taxon>Erythrobacteraceae</taxon>
        <taxon>Croceicoccus</taxon>
    </lineage>
</organism>
<dbReference type="InterPro" id="IPR027417">
    <property type="entry name" value="P-loop_NTPase"/>
</dbReference>
<dbReference type="InterPro" id="IPR018973">
    <property type="entry name" value="MZB"/>
</dbReference>
<dbReference type="InterPro" id="IPR011545">
    <property type="entry name" value="DEAD/DEAH_box_helicase_dom"/>
</dbReference>
<keyword evidence="6" id="KW-1185">Reference proteome</keyword>
<dbReference type="Pfam" id="PF09369">
    <property type="entry name" value="MZB"/>
    <property type="match status" value="1"/>
</dbReference>
<dbReference type="InterPro" id="IPR001650">
    <property type="entry name" value="Helicase_C-like"/>
</dbReference>
<keyword evidence="2" id="KW-0067">ATP-binding</keyword>
<evidence type="ECO:0000313" key="6">
    <source>
        <dbReference type="Proteomes" id="UP000195807"/>
    </source>
</evidence>
<reference evidence="5 6" key="1">
    <citation type="submission" date="2017-01" db="EMBL/GenBank/DDBJ databases">
        <title>Complete genome sequence of esterase-producing bacterium Croceicoccus marinus E4A9.</title>
        <authorList>
            <person name="Wu Y.-H."/>
            <person name="Cheng H."/>
            <person name="Xu L."/>
            <person name="Huo Y.-Y."/>
            <person name="Wang C.-S."/>
            <person name="Xu X.-W."/>
        </authorList>
    </citation>
    <scope>NUCLEOTIDE SEQUENCE [LARGE SCALE GENOMIC DNA]</scope>
    <source>
        <strain evidence="5 6">E4A9</strain>
        <plasmid evidence="6">Plasmid pcme4a9ii</plasmid>
    </source>
</reference>
<dbReference type="Gene3D" id="3.40.50.300">
    <property type="entry name" value="P-loop containing nucleotide triphosphate hydrolases"/>
    <property type="match status" value="2"/>
</dbReference>
<dbReference type="GO" id="GO:0003676">
    <property type="term" value="F:nucleic acid binding"/>
    <property type="evidence" value="ECO:0007669"/>
    <property type="project" value="InterPro"/>
</dbReference>
<dbReference type="GO" id="GO:0036297">
    <property type="term" value="P:interstrand cross-link repair"/>
    <property type="evidence" value="ECO:0007669"/>
    <property type="project" value="TreeGrafter"/>
</dbReference>
<dbReference type="STRING" id="450378.GCA_001661675_03650"/>
<name>A0A217EYS6_9SPHN</name>
<dbReference type="Pfam" id="PF00270">
    <property type="entry name" value="DEAD"/>
    <property type="match status" value="1"/>
</dbReference>
<dbReference type="Proteomes" id="UP000195807">
    <property type="component" value="Plasmid pCME4A9II"/>
</dbReference>
<keyword evidence="5" id="KW-0347">Helicase</keyword>
<dbReference type="SMART" id="SM00490">
    <property type="entry name" value="HELICc"/>
    <property type="match status" value="1"/>
</dbReference>
<dbReference type="EMBL" id="CP019604">
    <property type="protein sequence ID" value="ARU18281.1"/>
    <property type="molecule type" value="Genomic_DNA"/>
</dbReference>
<dbReference type="Pfam" id="PF00271">
    <property type="entry name" value="Helicase_C"/>
    <property type="match status" value="1"/>
</dbReference>
<evidence type="ECO:0000259" key="3">
    <source>
        <dbReference type="PROSITE" id="PS51192"/>
    </source>
</evidence>
<dbReference type="PANTHER" id="PTHR47957">
    <property type="entry name" value="ATP-DEPENDENT HELICASE HRQ1"/>
    <property type="match status" value="1"/>
</dbReference>
<dbReference type="GO" id="GO:0005524">
    <property type="term" value="F:ATP binding"/>
    <property type="evidence" value="ECO:0007669"/>
    <property type="project" value="UniProtKB-KW"/>
</dbReference>
<evidence type="ECO:0000313" key="5">
    <source>
        <dbReference type="EMBL" id="ARU18281.1"/>
    </source>
</evidence>
<geneLocation type="plasmid" evidence="6">
    <name>pcme4a9ii</name>
</geneLocation>
<dbReference type="KEGG" id="cman:A9D14_18165"/>
<dbReference type="PROSITE" id="PS51194">
    <property type="entry name" value="HELICASE_CTER"/>
    <property type="match status" value="1"/>
</dbReference>
<sequence length="1710" mass="190678">MNVFDLDRALIARYEQFARSFTEIRADDLRGAIDGIYGDGKFWPEPLVSLNPQYRRGRTIDEIAAEGSVDPALPAVFALGNPRAPISLFRHQEQALAKAAQGKNYIVTTGTGSGKSLCFFVPIIDRILKARRAGEGKRTRAIIIYPMNALANSQLEELEKFIGLADLPADLKPTFARYTGQESDTRRKEIRDLCPDIILTNFMMLELLLTRQDDLDRAVVENMQGLEFLVLDELHTYRGRQGADVAMLVRRVRERMGGHRMTCIGTSATMASGDEDVGRAAVAGVGSTLFGEPVEKEDVITETLERRTEFVGDESILRARVVEAIRSRSAVPSGSAAFRNDPLAVWIELNVGLEAGEVLKRARPLTISQAAEKLATFSGCDPADCLEVLAGRLVAMSDIPDGEQQAFMAFKLHRFLSGAGHAHATLEPAGQRLVDLSGELFHRDRRDARLFPLFFCRSCGQEVHSVSLTDDRQLLARPIDQTPQDAPDDEGIQHGFLVPDADGMLPFSGAIEDYPEDWIEQAAAGLRLKSSHRGKHDGRMLHLGPEGRHVESGVRSWFFPGKYRFCPRCKHQPAPQARDQNKLASLSAEGRSSATTLITSQILDWMERENVPSERERRKLLGFTDNRQDAALQAGHFNDFIFVTLLRGAILRAVRRAGPEGLEYERFGDAVRVALGFDPADEMRRSEWMLDPEPSSFKALDEAKRSANRVLAHRVWNDLRRGWRYTNPNLDQLDLIRVGYPGVAMLAADENIYSSSAHEGIDEDFKRGLFLLAGATATQREEMFRSLFDHMRQNLAIAVDALDQTELEQVAERSRGTLKEPWSIGREEQNHELAVQVSLVVGKGGNPRDRIVRVSGRGGLARKLGKEVGDVSIGDREALVQAMLVTAERHQIVRRFAAGSLTGWRLAPDAIRLSEGKNKPDPQDANLFFSQLYSDVAERLGDPGRLPMAFEAREHTAQVEQELRQLREDRFRFGDTDRKRLKEATATLRLKEERPDFLPLLYCSPTMELGVDISQLNVVYLRNAPPTPANYAQRAGRAGRSGQAALIITYCAAQSPHDQYYFERRIDLVAGIVQPPAIDLANADLLAAHVHAEWLAAVRDPLLKSIPDNLEMPQDGRPLGRHLEPAFLKATGDLAAREKAIAVVRSGLQDKVVPEIQDLNDFVKDRWKSASASFDSALDRWRTLYNSAQEERQAAAALGDRSGLSKAERDAARQRYHAADRQVGLLEAGTSSASSDFNIYRYLATEGFLPGYNFPRLPLYAFIDAEKGTAVLQRPRFLALAEFGPNSLVYHEGKAYRCNRAKLAAGTRGEEGLLVTRELRCCENCGAAHQEKTLEKCRVCGDPLTSEGDLTQLYRIENVDAVPGARITANDEDRQRRGFELRTLFEWDNSRRRKLMLEEGGAHLAALQYGPQTKLSRVNLGLRRRKEQSVHGFDIDTVSGRWLKNEAQGDDEGDDVAKPQRQRIVPLVEDTKNSLLLQFDRSLKLGKNQMATLQHALTRAIEAEHVLETGELLGEPMPTRDSRNAILFYEASEGGAGVLKRLMEGADQWRALAEKALDLMHYHRDGAEFADKNDACVKGCYRCLLSYYNQPDHELIDRQDEEVLSVLLRLAECTEDFAAAAPGKSKATGESITEDPWLRAFDTWKWPPPEKRGVDQSYVWPGEMVAATAGRPTEERRVWCDNAGFLLIELAMSPGDQPPGNLAQALGISE</sequence>
<accession>A0A217EYS6</accession>
<dbReference type="SMART" id="SM00487">
    <property type="entry name" value="DEXDc"/>
    <property type="match status" value="1"/>
</dbReference>
<dbReference type="GO" id="GO:0006289">
    <property type="term" value="P:nucleotide-excision repair"/>
    <property type="evidence" value="ECO:0007669"/>
    <property type="project" value="TreeGrafter"/>
</dbReference>
<dbReference type="GO" id="GO:0043138">
    <property type="term" value="F:3'-5' DNA helicase activity"/>
    <property type="evidence" value="ECO:0007669"/>
    <property type="project" value="TreeGrafter"/>
</dbReference>
<gene>
    <name evidence="5" type="ORF">A9D14_18165</name>
</gene>
<dbReference type="PANTHER" id="PTHR47957:SF3">
    <property type="entry name" value="ATP-DEPENDENT HELICASE HRQ1"/>
    <property type="match status" value="1"/>
</dbReference>
<dbReference type="RefSeq" id="WP_066850808.1">
    <property type="nucleotide sequence ID" value="NZ_CP019604.1"/>
</dbReference>
<dbReference type="InterPro" id="IPR014001">
    <property type="entry name" value="Helicase_ATP-bd"/>
</dbReference>
<feature type="domain" description="Helicase C-terminal" evidence="4">
    <location>
        <begin position="928"/>
        <end position="1086"/>
    </location>
</feature>